<protein>
    <submittedName>
        <fullName evidence="2">PorT family protein</fullName>
    </submittedName>
</protein>
<evidence type="ECO:0000313" key="3">
    <source>
        <dbReference type="Proteomes" id="UP000474777"/>
    </source>
</evidence>
<accession>A0A6B3LKV2</accession>
<proteinExistence type="predicted"/>
<feature type="chain" id="PRO_5025692947" evidence="1">
    <location>
        <begin position="21"/>
        <end position="424"/>
    </location>
</feature>
<dbReference type="EMBL" id="JAAGWD010000003">
    <property type="protein sequence ID" value="NEM97562.1"/>
    <property type="molecule type" value="Genomic_DNA"/>
</dbReference>
<dbReference type="RefSeq" id="WP_163914069.1">
    <property type="nucleotide sequence ID" value="NZ_JAAGWD010000003.1"/>
</dbReference>
<organism evidence="2 3">
    <name type="scientific">Pontibacter burrus</name>
    <dbReference type="NCBI Taxonomy" id="2704466"/>
    <lineage>
        <taxon>Bacteria</taxon>
        <taxon>Pseudomonadati</taxon>
        <taxon>Bacteroidota</taxon>
        <taxon>Cytophagia</taxon>
        <taxon>Cytophagales</taxon>
        <taxon>Hymenobacteraceae</taxon>
        <taxon>Pontibacter</taxon>
    </lineage>
</organism>
<evidence type="ECO:0000256" key="1">
    <source>
        <dbReference type="SAM" id="SignalP"/>
    </source>
</evidence>
<dbReference type="Proteomes" id="UP000474777">
    <property type="component" value="Unassembled WGS sequence"/>
</dbReference>
<evidence type="ECO:0000313" key="2">
    <source>
        <dbReference type="EMBL" id="NEM97562.1"/>
    </source>
</evidence>
<name>A0A6B3LKV2_9BACT</name>
<reference evidence="2 3" key="1">
    <citation type="submission" date="2020-02" db="EMBL/GenBank/DDBJ databases">
        <authorList>
            <person name="Kim M.K."/>
        </authorList>
    </citation>
    <scope>NUCLEOTIDE SEQUENCE [LARGE SCALE GENOMIC DNA]</scope>
    <source>
        <strain evidence="2 3">BT327</strain>
    </source>
</reference>
<gene>
    <name evidence="2" type="ORF">GXP69_07640</name>
</gene>
<keyword evidence="3" id="KW-1185">Reference proteome</keyword>
<feature type="signal peptide" evidence="1">
    <location>
        <begin position="1"/>
        <end position="20"/>
    </location>
</feature>
<sequence>MKTIFTTLFCLLAVSSYAQKNFVKGYYITTAGDTVQSYIDDKNWVKAPDRIRVASSPESNTVTTFSAADIKGFGLANGDRFVSEIVQIDKSPVDVNQMIVGAAPIIVTDTVFLRVLVNGKLNLLYMEDESAKQHFYIQQQNTAPEELRLIKKLINANATQYVSNIEEYKETLARHLHDCPDVAEGAYTAELKATNLTKLITKYNACFPEEGPMQYVAKTDKVKLKLSVGAGLMPTTLNITKSDFNYNLKPGSLASNYTAGIGFGIVLPRAKGRWEIYNEAAFKTYQVEGAYEVINQPNEYRHEEIKFEMRYIGLNTMIRYNFPFKTILPFVNVGIANNYMLGSSNEVKLHTRRFSIEEHTTVPMLESVRKYEQAFLVGVGVNVKGFVGEVRYENGTGMSPYKTTGTSRKTINLLLGYSFNQAHK</sequence>
<dbReference type="AlphaFoldDB" id="A0A6B3LKV2"/>
<comment type="caution">
    <text evidence="2">The sequence shown here is derived from an EMBL/GenBank/DDBJ whole genome shotgun (WGS) entry which is preliminary data.</text>
</comment>
<keyword evidence="1" id="KW-0732">Signal</keyword>